<dbReference type="HAMAP" id="MF_01161">
    <property type="entry name" value="tRNA_Ile_lys_synt"/>
    <property type="match status" value="1"/>
</dbReference>
<dbReference type="PANTHER" id="PTHR43033">
    <property type="entry name" value="TRNA(ILE)-LYSIDINE SYNTHASE-RELATED"/>
    <property type="match status" value="1"/>
</dbReference>
<evidence type="ECO:0000259" key="7">
    <source>
        <dbReference type="Pfam" id="PF01171"/>
    </source>
</evidence>
<evidence type="ECO:0000256" key="1">
    <source>
        <dbReference type="ARBA" id="ARBA00022598"/>
    </source>
</evidence>
<gene>
    <name evidence="6 8" type="primary">tilS</name>
    <name evidence="8" type="ORF">C7B64_03640</name>
</gene>
<reference evidence="8 9" key="1">
    <citation type="submission" date="2018-02" db="EMBL/GenBank/DDBJ databases">
        <authorList>
            <person name="Cohen D.B."/>
            <person name="Kent A.D."/>
        </authorList>
    </citation>
    <scope>NUCLEOTIDE SEQUENCE [LARGE SCALE GENOMIC DNA]</scope>
    <source>
        <strain evidence="8 9">CCAP 1448/3</strain>
    </source>
</reference>
<keyword evidence="9" id="KW-1185">Reference proteome</keyword>
<keyword evidence="3 6" id="KW-0547">Nucleotide-binding</keyword>
<dbReference type="GO" id="GO:0032267">
    <property type="term" value="F:tRNA(Ile)-lysidine synthase activity"/>
    <property type="evidence" value="ECO:0007669"/>
    <property type="project" value="UniProtKB-EC"/>
</dbReference>
<dbReference type="Gene3D" id="3.40.50.620">
    <property type="entry name" value="HUPs"/>
    <property type="match status" value="1"/>
</dbReference>
<reference evidence="8 9" key="2">
    <citation type="submission" date="2018-03" db="EMBL/GenBank/DDBJ databases">
        <title>The ancient ancestry and fast evolution of plastids.</title>
        <authorList>
            <person name="Moore K.R."/>
            <person name="Magnabosco C."/>
            <person name="Momper L."/>
            <person name="Gold D.A."/>
            <person name="Bosak T."/>
            <person name="Fournier G.P."/>
        </authorList>
    </citation>
    <scope>NUCLEOTIDE SEQUENCE [LARGE SCALE GENOMIC DNA]</scope>
    <source>
        <strain evidence="8 9">CCAP 1448/3</strain>
    </source>
</reference>
<dbReference type="CDD" id="cd01992">
    <property type="entry name" value="TilS_N"/>
    <property type="match status" value="1"/>
</dbReference>
<evidence type="ECO:0000256" key="5">
    <source>
        <dbReference type="ARBA" id="ARBA00048539"/>
    </source>
</evidence>
<dbReference type="Proteomes" id="UP000238762">
    <property type="component" value="Unassembled WGS sequence"/>
</dbReference>
<dbReference type="GO" id="GO:0005737">
    <property type="term" value="C:cytoplasm"/>
    <property type="evidence" value="ECO:0007669"/>
    <property type="project" value="UniProtKB-SubCell"/>
</dbReference>
<comment type="function">
    <text evidence="6">Ligates lysine onto the cytidine present at position 34 of the AUA codon-specific tRNA(Ile) that contains the anticodon CAU, in an ATP-dependent manner. Cytidine is converted to lysidine, thus changing the amino acid specificity of the tRNA from methionine to isoleucine.</text>
</comment>
<evidence type="ECO:0000256" key="6">
    <source>
        <dbReference type="HAMAP-Rule" id="MF_01161"/>
    </source>
</evidence>
<keyword evidence="4 6" id="KW-0067">ATP-binding</keyword>
<dbReference type="EMBL" id="PVWJ01000011">
    <property type="protein sequence ID" value="PSB04522.1"/>
    <property type="molecule type" value="Genomic_DNA"/>
</dbReference>
<dbReference type="PANTHER" id="PTHR43033:SF1">
    <property type="entry name" value="TRNA(ILE)-LYSIDINE SYNTHASE-RELATED"/>
    <property type="match status" value="1"/>
</dbReference>
<accession>A0A2T1C8C1</accession>
<sequence>MSFSISWTPLHHRLHQTLHHRELLPKSASVLIAVSGGQDSLCLGQLLRDLQPKWDWNLAIAHCDHNWTLDAGLAEHVEAIAQSWNLPYYFQLAVNLKETEGAARTWRYQVLTQMAQENGFEIVVTGHTQSDRAETLLYNLVRGAGSNGLTALGWSRPLTANIALVRPLLNVTRQETAQFCQERNLPIWDDPYNKKLKYARNRIRQELIPYLETHFHPQAAKSLAKTAEILRAEAEYLQEVSEHWYKEAVSQSSTGNYQLDRTVVRHIPLALQRRVIQQLIRQSLNHSPNFEQIEELVGLLTAPNRSQSQPLVRGAIALVSGNYLILQIKMDA</sequence>
<evidence type="ECO:0000256" key="2">
    <source>
        <dbReference type="ARBA" id="ARBA00022694"/>
    </source>
</evidence>
<comment type="subcellular location">
    <subcellularLocation>
        <location evidence="6">Cytoplasm</location>
    </subcellularLocation>
</comment>
<dbReference type="GO" id="GO:0006400">
    <property type="term" value="P:tRNA modification"/>
    <property type="evidence" value="ECO:0007669"/>
    <property type="project" value="UniProtKB-UniRule"/>
</dbReference>
<evidence type="ECO:0000313" key="8">
    <source>
        <dbReference type="EMBL" id="PSB04522.1"/>
    </source>
</evidence>
<keyword evidence="1 6" id="KW-0436">Ligase</keyword>
<dbReference type="SUPFAM" id="SSF82829">
    <property type="entry name" value="MesJ substrate recognition domain-like"/>
    <property type="match status" value="1"/>
</dbReference>
<feature type="binding site" evidence="6">
    <location>
        <begin position="35"/>
        <end position="40"/>
    </location>
    <ligand>
        <name>ATP</name>
        <dbReference type="ChEBI" id="CHEBI:30616"/>
    </ligand>
</feature>
<evidence type="ECO:0000256" key="4">
    <source>
        <dbReference type="ARBA" id="ARBA00022840"/>
    </source>
</evidence>
<dbReference type="InterPro" id="IPR012795">
    <property type="entry name" value="tRNA_Ile_lys_synt_N"/>
</dbReference>
<keyword evidence="6" id="KW-0963">Cytoplasm</keyword>
<dbReference type="NCBIfam" id="TIGR02432">
    <property type="entry name" value="lysidine_TilS_N"/>
    <property type="match status" value="1"/>
</dbReference>
<comment type="similarity">
    <text evidence="6">Belongs to the tRNA(Ile)-lysidine synthase family.</text>
</comment>
<organism evidence="8 9">
    <name type="scientific">Merismopedia glauca CCAP 1448/3</name>
    <dbReference type="NCBI Taxonomy" id="1296344"/>
    <lineage>
        <taxon>Bacteria</taxon>
        <taxon>Bacillati</taxon>
        <taxon>Cyanobacteriota</taxon>
        <taxon>Cyanophyceae</taxon>
        <taxon>Synechococcales</taxon>
        <taxon>Merismopediaceae</taxon>
        <taxon>Merismopedia</taxon>
    </lineage>
</organism>
<dbReference type="InterPro" id="IPR011063">
    <property type="entry name" value="TilS/TtcA_N"/>
</dbReference>
<dbReference type="InterPro" id="IPR014729">
    <property type="entry name" value="Rossmann-like_a/b/a_fold"/>
</dbReference>
<evidence type="ECO:0000313" key="9">
    <source>
        <dbReference type="Proteomes" id="UP000238762"/>
    </source>
</evidence>
<dbReference type="GO" id="GO:0005524">
    <property type="term" value="F:ATP binding"/>
    <property type="evidence" value="ECO:0007669"/>
    <property type="project" value="UniProtKB-UniRule"/>
</dbReference>
<name>A0A2T1C8C1_9CYAN</name>
<comment type="catalytic activity">
    <reaction evidence="5 6">
        <text>cytidine(34) in tRNA(Ile2) + L-lysine + ATP = lysidine(34) in tRNA(Ile2) + AMP + diphosphate + H(+)</text>
        <dbReference type="Rhea" id="RHEA:43744"/>
        <dbReference type="Rhea" id="RHEA-COMP:10625"/>
        <dbReference type="Rhea" id="RHEA-COMP:10670"/>
        <dbReference type="ChEBI" id="CHEBI:15378"/>
        <dbReference type="ChEBI" id="CHEBI:30616"/>
        <dbReference type="ChEBI" id="CHEBI:32551"/>
        <dbReference type="ChEBI" id="CHEBI:33019"/>
        <dbReference type="ChEBI" id="CHEBI:82748"/>
        <dbReference type="ChEBI" id="CHEBI:83665"/>
        <dbReference type="ChEBI" id="CHEBI:456215"/>
        <dbReference type="EC" id="6.3.4.19"/>
    </reaction>
</comment>
<proteinExistence type="inferred from homology"/>
<protein>
    <recommendedName>
        <fullName evidence="6">tRNA(Ile)-lysidine synthase</fullName>
        <ecNumber evidence="6">6.3.4.19</ecNumber>
    </recommendedName>
    <alternativeName>
        <fullName evidence="6">tRNA(Ile)-2-lysyl-cytidine synthase</fullName>
    </alternativeName>
    <alternativeName>
        <fullName evidence="6">tRNA(Ile)-lysidine synthetase</fullName>
    </alternativeName>
</protein>
<feature type="domain" description="tRNA(Ile)-lysidine/2-thiocytidine synthase N-terminal" evidence="7">
    <location>
        <begin position="30"/>
        <end position="206"/>
    </location>
</feature>
<dbReference type="InterPro" id="IPR012094">
    <property type="entry name" value="tRNA_Ile_lys_synt"/>
</dbReference>
<dbReference type="EC" id="6.3.4.19" evidence="6"/>
<evidence type="ECO:0000256" key="3">
    <source>
        <dbReference type="ARBA" id="ARBA00022741"/>
    </source>
</evidence>
<dbReference type="Gene3D" id="1.20.59.20">
    <property type="match status" value="1"/>
</dbReference>
<dbReference type="AlphaFoldDB" id="A0A2T1C8C1"/>
<dbReference type="Pfam" id="PF01171">
    <property type="entry name" value="ATP_bind_3"/>
    <property type="match status" value="1"/>
</dbReference>
<keyword evidence="2 6" id="KW-0819">tRNA processing</keyword>
<dbReference type="OrthoDB" id="9807403at2"/>
<comment type="domain">
    <text evidence="6">The N-terminal region contains the highly conserved SGGXDS motif, predicted to be a P-loop motif involved in ATP binding.</text>
</comment>
<comment type="caution">
    <text evidence="8">The sequence shown here is derived from an EMBL/GenBank/DDBJ whole genome shotgun (WGS) entry which is preliminary data.</text>
</comment>
<dbReference type="SUPFAM" id="SSF52402">
    <property type="entry name" value="Adenine nucleotide alpha hydrolases-like"/>
    <property type="match status" value="1"/>
</dbReference>
<dbReference type="RefSeq" id="WP_106287294.1">
    <property type="nucleotide sequence ID" value="NZ_PVWJ01000011.1"/>
</dbReference>